<keyword evidence="4" id="KW-1185">Reference proteome</keyword>
<reference evidence="3" key="2">
    <citation type="submission" date="2020-09" db="EMBL/GenBank/DDBJ databases">
        <authorList>
            <person name="Sun Q."/>
            <person name="Zhou Y."/>
        </authorList>
    </citation>
    <scope>NUCLEOTIDE SEQUENCE</scope>
    <source>
        <strain evidence="3">CGMCC 1.15880</strain>
    </source>
</reference>
<dbReference type="Pfam" id="PF00892">
    <property type="entry name" value="EamA"/>
    <property type="match status" value="1"/>
</dbReference>
<sequence>MAEWLLEVDGTQTGRNLALALAILAAMLHAVFGALQKGKLDPWLARGAIDVSYSLMALPVILFLVPWPEPHLWPLLFGAMGIHLVYKFFQAMAYARGSYTVVYPVVRGMGPLVTMLFVGIVFQHKFQESYNLVQWSGVLLLSSAIFLLAGINLMQGGIDRRTMGMGLFFAVLTGFGVAAYTTWDAYGVRATVNPFTFIFWLFFLDGLVFPWIALYRYRRMTVQPSVRSMAGRGIIGGLVAFASFGSIMFATRLDKVGEVAVLRETSVVFAALIGWLFLHEKVGLLRAALMVAIAGGAVLVEFSG</sequence>
<evidence type="ECO:0000313" key="4">
    <source>
        <dbReference type="Proteomes" id="UP000628017"/>
    </source>
</evidence>
<feature type="transmembrane region" description="Helical" evidence="1">
    <location>
        <begin position="134"/>
        <end position="153"/>
    </location>
</feature>
<dbReference type="EMBL" id="BMKA01000003">
    <property type="protein sequence ID" value="GGA21078.1"/>
    <property type="molecule type" value="Genomic_DNA"/>
</dbReference>
<evidence type="ECO:0000256" key="1">
    <source>
        <dbReference type="SAM" id="Phobius"/>
    </source>
</evidence>
<dbReference type="SUPFAM" id="SSF103481">
    <property type="entry name" value="Multidrug resistance efflux transporter EmrE"/>
    <property type="match status" value="2"/>
</dbReference>
<comment type="caution">
    <text evidence="3">The sequence shown here is derived from an EMBL/GenBank/DDBJ whole genome shotgun (WGS) entry which is preliminary data.</text>
</comment>
<feature type="transmembrane region" description="Helical" evidence="1">
    <location>
        <begin position="47"/>
        <end position="65"/>
    </location>
</feature>
<dbReference type="Proteomes" id="UP000628017">
    <property type="component" value="Unassembled WGS sequence"/>
</dbReference>
<reference evidence="3" key="1">
    <citation type="journal article" date="2014" name="Int. J. Syst. Evol. Microbiol.">
        <title>Complete genome sequence of Corynebacterium casei LMG S-19264T (=DSM 44701T), isolated from a smear-ripened cheese.</title>
        <authorList>
            <consortium name="US DOE Joint Genome Institute (JGI-PGF)"/>
            <person name="Walter F."/>
            <person name="Albersmeier A."/>
            <person name="Kalinowski J."/>
            <person name="Ruckert C."/>
        </authorList>
    </citation>
    <scope>NUCLEOTIDE SEQUENCE</scope>
    <source>
        <strain evidence="3">CGMCC 1.15880</strain>
    </source>
</reference>
<evidence type="ECO:0000313" key="3">
    <source>
        <dbReference type="EMBL" id="GGA21078.1"/>
    </source>
</evidence>
<feature type="transmembrane region" description="Helical" evidence="1">
    <location>
        <begin position="285"/>
        <end position="303"/>
    </location>
</feature>
<keyword evidence="1" id="KW-0472">Membrane</keyword>
<feature type="domain" description="EamA" evidence="2">
    <location>
        <begin position="165"/>
        <end position="300"/>
    </location>
</feature>
<keyword evidence="1" id="KW-1133">Transmembrane helix</keyword>
<organism evidence="3 4">
    <name type="scientific">Neptunicoccus cionae</name>
    <dbReference type="NCBI Taxonomy" id="2035344"/>
    <lineage>
        <taxon>Bacteria</taxon>
        <taxon>Pseudomonadati</taxon>
        <taxon>Pseudomonadota</taxon>
        <taxon>Alphaproteobacteria</taxon>
        <taxon>Rhodobacterales</taxon>
        <taxon>Paracoccaceae</taxon>
        <taxon>Neptunicoccus</taxon>
    </lineage>
</organism>
<dbReference type="RefSeq" id="WP_188674979.1">
    <property type="nucleotide sequence ID" value="NZ_BMKA01000003.1"/>
</dbReference>
<feature type="transmembrane region" description="Helical" evidence="1">
    <location>
        <begin position="261"/>
        <end position="278"/>
    </location>
</feature>
<feature type="transmembrane region" description="Helical" evidence="1">
    <location>
        <begin position="71"/>
        <end position="89"/>
    </location>
</feature>
<dbReference type="InterPro" id="IPR037185">
    <property type="entry name" value="EmrE-like"/>
</dbReference>
<dbReference type="AlphaFoldDB" id="A0A916QZ28"/>
<feature type="transmembrane region" description="Helical" evidence="1">
    <location>
        <begin position="229"/>
        <end position="249"/>
    </location>
</feature>
<dbReference type="Gene3D" id="1.10.3730.20">
    <property type="match status" value="2"/>
</dbReference>
<feature type="transmembrane region" description="Helical" evidence="1">
    <location>
        <begin position="165"/>
        <end position="183"/>
    </location>
</feature>
<gene>
    <name evidence="3" type="ORF">GCM10011498_22190</name>
</gene>
<keyword evidence="1" id="KW-0812">Transmembrane</keyword>
<name>A0A916QZ28_9RHOB</name>
<dbReference type="GO" id="GO:0016020">
    <property type="term" value="C:membrane"/>
    <property type="evidence" value="ECO:0007669"/>
    <property type="project" value="InterPro"/>
</dbReference>
<protein>
    <submittedName>
        <fullName evidence="3">Multidrug transporter</fullName>
    </submittedName>
</protein>
<evidence type="ECO:0000259" key="2">
    <source>
        <dbReference type="Pfam" id="PF00892"/>
    </source>
</evidence>
<feature type="transmembrane region" description="Helical" evidence="1">
    <location>
        <begin position="101"/>
        <end position="122"/>
    </location>
</feature>
<proteinExistence type="predicted"/>
<dbReference type="InterPro" id="IPR000620">
    <property type="entry name" value="EamA_dom"/>
</dbReference>
<accession>A0A916QZ28</accession>
<feature type="transmembrane region" description="Helical" evidence="1">
    <location>
        <begin position="195"/>
        <end position="217"/>
    </location>
</feature>
<feature type="transmembrane region" description="Helical" evidence="1">
    <location>
        <begin position="17"/>
        <end position="35"/>
    </location>
</feature>